<reference evidence="2 4" key="1">
    <citation type="submission" date="2017-11" db="EMBL/GenBank/DDBJ databases">
        <title>The genome of Rhizophagus clarus HR1 reveals common genetic basis of auxotrophy among arbuscular mycorrhizal fungi.</title>
        <authorList>
            <person name="Kobayashi Y."/>
        </authorList>
    </citation>
    <scope>NUCLEOTIDE SEQUENCE [LARGE SCALE GENOMIC DNA]</scope>
    <source>
        <strain evidence="2 4">HR1</strain>
    </source>
</reference>
<dbReference type="Proteomes" id="UP000247702">
    <property type="component" value="Unassembled WGS sequence"/>
</dbReference>
<accession>A0A2Z6QIS3</accession>
<name>A0A2Z6QIS3_9GLOM</name>
<dbReference type="OrthoDB" id="529205at2759"/>
<feature type="region of interest" description="Disordered" evidence="1">
    <location>
        <begin position="49"/>
        <end position="115"/>
    </location>
</feature>
<dbReference type="AlphaFoldDB" id="A0A2Z6QIS3"/>
<comment type="caution">
    <text evidence="2">The sequence shown here is derived from an EMBL/GenBank/DDBJ whole genome shotgun (WGS) entry which is preliminary data.</text>
</comment>
<dbReference type="Proteomes" id="UP000615446">
    <property type="component" value="Unassembled WGS sequence"/>
</dbReference>
<reference evidence="3" key="2">
    <citation type="submission" date="2019-10" db="EMBL/GenBank/DDBJ databases">
        <title>Conservation and host-specific expression of non-tandemly repeated heterogenous ribosome RNA gene in arbuscular mycorrhizal fungi.</title>
        <authorList>
            <person name="Maeda T."/>
            <person name="Kobayashi Y."/>
            <person name="Nakagawa T."/>
            <person name="Ezawa T."/>
            <person name="Yamaguchi K."/>
            <person name="Bino T."/>
            <person name="Nishimoto Y."/>
            <person name="Shigenobu S."/>
            <person name="Kawaguchi M."/>
        </authorList>
    </citation>
    <scope>NUCLEOTIDE SEQUENCE</scope>
    <source>
        <strain evidence="3">HR1</strain>
    </source>
</reference>
<proteinExistence type="predicted"/>
<organism evidence="2 4">
    <name type="scientific">Rhizophagus clarus</name>
    <dbReference type="NCBI Taxonomy" id="94130"/>
    <lineage>
        <taxon>Eukaryota</taxon>
        <taxon>Fungi</taxon>
        <taxon>Fungi incertae sedis</taxon>
        <taxon>Mucoromycota</taxon>
        <taxon>Glomeromycotina</taxon>
        <taxon>Glomeromycetes</taxon>
        <taxon>Glomerales</taxon>
        <taxon>Glomeraceae</taxon>
        <taxon>Rhizophagus</taxon>
    </lineage>
</organism>
<evidence type="ECO:0000256" key="1">
    <source>
        <dbReference type="SAM" id="MobiDB-lite"/>
    </source>
</evidence>
<evidence type="ECO:0000313" key="4">
    <source>
        <dbReference type="Proteomes" id="UP000247702"/>
    </source>
</evidence>
<evidence type="ECO:0000313" key="3">
    <source>
        <dbReference type="EMBL" id="GES96166.1"/>
    </source>
</evidence>
<protein>
    <submittedName>
        <fullName evidence="2">Uncharacterized protein</fullName>
    </submittedName>
</protein>
<gene>
    <name evidence="3" type="ORF">RCL2_002280700</name>
    <name evidence="2" type="ORF">RclHR1_16910001</name>
</gene>
<dbReference type="EMBL" id="BLAL01000246">
    <property type="protein sequence ID" value="GES96166.1"/>
    <property type="molecule type" value="Genomic_DNA"/>
</dbReference>
<feature type="compositionally biased region" description="Basic and acidic residues" evidence="1">
    <location>
        <begin position="98"/>
        <end position="115"/>
    </location>
</feature>
<keyword evidence="4" id="KW-1185">Reference proteome</keyword>
<evidence type="ECO:0000313" key="2">
    <source>
        <dbReference type="EMBL" id="GBB90043.1"/>
    </source>
</evidence>
<sequence length="115" mass="13250">MLGLHLRTRQMLASTSFTQSRHFSYKISRVFSPVGSHMSDDPKVLIQEKQKGKSTIETAPGWNEKLASESEARVKADRNDKNNTISIEELQRQSISLMEEHDHKPKSQELKEREN</sequence>
<dbReference type="EMBL" id="BEXD01000770">
    <property type="protein sequence ID" value="GBB90043.1"/>
    <property type="molecule type" value="Genomic_DNA"/>
</dbReference>
<feature type="compositionally biased region" description="Polar residues" evidence="1">
    <location>
        <begin position="82"/>
        <end position="96"/>
    </location>
</feature>
<feature type="compositionally biased region" description="Basic and acidic residues" evidence="1">
    <location>
        <begin position="66"/>
        <end position="81"/>
    </location>
</feature>